<protein>
    <submittedName>
        <fullName evidence="1">Uncharacterized protein</fullName>
    </submittedName>
</protein>
<evidence type="ECO:0000313" key="1">
    <source>
        <dbReference type="EMBL" id="ETJ33869.1"/>
    </source>
</evidence>
<dbReference type="EMBL" id="AZMM01011697">
    <property type="protein sequence ID" value="ETJ33869.1"/>
    <property type="molecule type" value="Genomic_DNA"/>
</dbReference>
<organism evidence="1">
    <name type="scientific">human gut metagenome</name>
    <dbReference type="NCBI Taxonomy" id="408170"/>
    <lineage>
        <taxon>unclassified sequences</taxon>
        <taxon>metagenomes</taxon>
        <taxon>organismal metagenomes</taxon>
    </lineage>
</organism>
<reference evidence="1" key="1">
    <citation type="submission" date="2013-12" db="EMBL/GenBank/DDBJ databases">
        <title>A Varibaculum cambriense genome reconstructed from a premature infant gut community with otherwise low bacterial novelty that shifts toward anaerobic metabolism during the third week of life.</title>
        <authorList>
            <person name="Brown C.T."/>
            <person name="Sharon I."/>
            <person name="Thomas B.C."/>
            <person name="Castelle C.J."/>
            <person name="Morowitz M.J."/>
            <person name="Banfield J.F."/>
        </authorList>
    </citation>
    <scope>NUCLEOTIDE SEQUENCE</scope>
</reference>
<gene>
    <name evidence="1" type="ORF">Q604_UNBC11697G0001</name>
</gene>
<comment type="caution">
    <text evidence="1">The sequence shown here is derived from an EMBL/GenBank/DDBJ whole genome shotgun (WGS) entry which is preliminary data.</text>
</comment>
<feature type="non-terminal residue" evidence="1">
    <location>
        <position position="54"/>
    </location>
</feature>
<accession>W1XYD9</accession>
<name>W1XYD9_9ZZZZ</name>
<sequence>MNMFKLISTYALKCYFVMSVPISPSSAASNWLNDVMSTLPLGLFSIKEMADSIL</sequence>
<proteinExistence type="predicted"/>
<dbReference type="AlphaFoldDB" id="W1XYD9"/>